<accession>A0A645HKY6</accession>
<evidence type="ECO:0000313" key="2">
    <source>
        <dbReference type="EMBL" id="MPN39410.1"/>
    </source>
</evidence>
<dbReference type="Pfam" id="PF16653">
    <property type="entry name" value="Sacchrp_dh_C"/>
    <property type="match status" value="1"/>
</dbReference>
<dbReference type="AlphaFoldDB" id="A0A645HKY6"/>
<gene>
    <name evidence="2" type="ORF">SDC9_186938</name>
</gene>
<name>A0A645HKY6_9ZZZZ</name>
<dbReference type="EMBL" id="VSSQ01095198">
    <property type="protein sequence ID" value="MPN39410.1"/>
    <property type="molecule type" value="Genomic_DNA"/>
</dbReference>
<protein>
    <recommendedName>
        <fullName evidence="1">Saccharopine dehydrogenase-like C-terminal domain-containing protein</fullName>
    </recommendedName>
</protein>
<reference evidence="2" key="1">
    <citation type="submission" date="2019-08" db="EMBL/GenBank/DDBJ databases">
        <authorList>
            <person name="Kucharzyk K."/>
            <person name="Murdoch R.W."/>
            <person name="Higgins S."/>
            <person name="Loffler F."/>
        </authorList>
    </citation>
    <scope>NUCLEOTIDE SEQUENCE</scope>
</reference>
<evidence type="ECO:0000259" key="1">
    <source>
        <dbReference type="Pfam" id="PF16653"/>
    </source>
</evidence>
<dbReference type="Gene3D" id="3.40.50.720">
    <property type="entry name" value="NAD(P)-binding Rossmann-like Domain"/>
    <property type="match status" value="1"/>
</dbReference>
<proteinExistence type="predicted"/>
<feature type="domain" description="Saccharopine dehydrogenase-like C-terminal" evidence="1">
    <location>
        <begin position="1"/>
        <end position="49"/>
    </location>
</feature>
<organism evidence="2">
    <name type="scientific">bioreactor metagenome</name>
    <dbReference type="NCBI Taxonomy" id="1076179"/>
    <lineage>
        <taxon>unclassified sequences</taxon>
        <taxon>metagenomes</taxon>
        <taxon>ecological metagenomes</taxon>
    </lineage>
</organism>
<dbReference type="InterPro" id="IPR032095">
    <property type="entry name" value="Sacchrp_dh-like_C"/>
</dbReference>
<comment type="caution">
    <text evidence="2">The sequence shown here is derived from an EMBL/GenBank/DDBJ whole genome shotgun (WGS) entry which is preliminary data.</text>
</comment>
<sequence>MSRTTGFPCVIVGRMIAEGILNMPGVNPPEAIGKNHKAVERLTAELQKRNVKIHQKVVEL</sequence>